<feature type="transmembrane region" description="Helical" evidence="1">
    <location>
        <begin position="410"/>
        <end position="429"/>
    </location>
</feature>
<keyword evidence="1" id="KW-0812">Transmembrane</keyword>
<feature type="transmembrane region" description="Helical" evidence="1">
    <location>
        <begin position="251"/>
        <end position="270"/>
    </location>
</feature>
<name>A0ABU5LLQ3_9SPHN</name>
<dbReference type="Proteomes" id="UP001292182">
    <property type="component" value="Unassembled WGS sequence"/>
</dbReference>
<feature type="transmembrane region" description="Helical" evidence="1">
    <location>
        <begin position="337"/>
        <end position="355"/>
    </location>
</feature>
<feature type="transmembrane region" description="Helical" evidence="1">
    <location>
        <begin position="140"/>
        <end position="157"/>
    </location>
</feature>
<organism evidence="2 3">
    <name type="scientific">Sphingomonas sanguinis</name>
    <dbReference type="NCBI Taxonomy" id="33051"/>
    <lineage>
        <taxon>Bacteria</taxon>
        <taxon>Pseudomonadati</taxon>
        <taxon>Pseudomonadota</taxon>
        <taxon>Alphaproteobacteria</taxon>
        <taxon>Sphingomonadales</taxon>
        <taxon>Sphingomonadaceae</taxon>
        <taxon>Sphingomonas</taxon>
    </lineage>
</organism>
<evidence type="ECO:0008006" key="4">
    <source>
        <dbReference type="Google" id="ProtNLM"/>
    </source>
</evidence>
<proteinExistence type="predicted"/>
<accession>A0ABU5LLQ3</accession>
<feature type="transmembrane region" description="Helical" evidence="1">
    <location>
        <begin position="214"/>
        <end position="231"/>
    </location>
</feature>
<sequence length="580" mass="64516">MDRPLPPLAPSSWEGRTASMALFAITYALAMVIFFRVPITSGFDLGFGERGDALIEMTILEHWRNVWSGVSSWNSGFYFHPYGGTLGYNDGYFLYGIVYSLWRLVADPFHADTLNILTFKTIGFVAAYALVAWTLRWGRGAALLVALLWTIASNIHLQAVHAQLQSVALLPVAMMLAIDCVRAEGEGRHGAARLRAVGLAALMAAWLMTSYYMAWFTIFSACLFLLCWGVMSGQARPAAAFGLVRRHAGTIAVGFAAFAVLILPFLIVYLPKMRETGGEGFEDMLGYLVTPIIDMVNVGPGNYIWGWLFVPLHALVRHLLPDDPDLPRRVLGGEHEAGFPLLMVALLLVAAWRIVVRRRVGEAMAPVTLRAFTLAMMIAWVLTLQCWYASPWVLVFELVPGAKGLRTVSRYQLWLTLPFLLIIVAGWRAQAARLRDKRPAWAAAIVALLVAENLSAETPAQLSRAEHRAALFAIPRPPRECSVFYVTASRVSEPLYIGEELHKLYPHNVDGMFLAELWRVPTINGFSTFNPPDWRFGDPLAADYDARVAAYARRHGLRHVCGLDMRRAQPWARLGSTFGL</sequence>
<comment type="caution">
    <text evidence="2">The sequence shown here is derived from an EMBL/GenBank/DDBJ whole genome shotgun (WGS) entry which is preliminary data.</text>
</comment>
<feature type="transmembrane region" description="Helical" evidence="1">
    <location>
        <begin position="367"/>
        <end position="390"/>
    </location>
</feature>
<evidence type="ECO:0000313" key="3">
    <source>
        <dbReference type="Proteomes" id="UP001292182"/>
    </source>
</evidence>
<reference evidence="3" key="1">
    <citation type="submission" date="2023-07" db="EMBL/GenBank/DDBJ databases">
        <title>Whole genome sequence analysis of rice epiphytic Sphingomonas sanguinis OsEp_Plm_15B2.</title>
        <authorList>
            <person name="Sahu K.P."/>
            <person name="Asharani P."/>
            <person name="Reddy B."/>
            <person name="Kumar A."/>
        </authorList>
    </citation>
    <scope>NUCLEOTIDE SEQUENCE [LARGE SCALE GENOMIC DNA]</scope>
    <source>
        <strain evidence="3">OsEp_Plm_15B2</strain>
    </source>
</reference>
<keyword evidence="3" id="KW-1185">Reference proteome</keyword>
<gene>
    <name evidence="2" type="ORF">N4G62_02335</name>
</gene>
<feature type="transmembrane region" description="Helical" evidence="1">
    <location>
        <begin position="114"/>
        <end position="133"/>
    </location>
</feature>
<keyword evidence="1" id="KW-1133">Transmembrane helix</keyword>
<protein>
    <recommendedName>
        <fullName evidence="4">Glycosyltransferase RgtA/B/C/D-like domain-containing protein</fullName>
    </recommendedName>
</protein>
<evidence type="ECO:0000313" key="2">
    <source>
        <dbReference type="EMBL" id="MDZ7280864.1"/>
    </source>
</evidence>
<dbReference type="EMBL" id="JAOBTW010000002">
    <property type="protein sequence ID" value="MDZ7280864.1"/>
    <property type="molecule type" value="Genomic_DNA"/>
</dbReference>
<keyword evidence="1" id="KW-0472">Membrane</keyword>
<evidence type="ECO:0000256" key="1">
    <source>
        <dbReference type="SAM" id="Phobius"/>
    </source>
</evidence>
<feature type="transmembrane region" description="Helical" evidence="1">
    <location>
        <begin position="21"/>
        <end position="39"/>
    </location>
</feature>